<dbReference type="Gene3D" id="6.10.250.690">
    <property type="match status" value="1"/>
</dbReference>
<dbReference type="OrthoDB" id="9802426at2"/>
<keyword evidence="11" id="KW-1185">Reference proteome</keyword>
<evidence type="ECO:0000313" key="10">
    <source>
        <dbReference type="EMBL" id="SHF65681.1"/>
    </source>
</evidence>
<dbReference type="STRING" id="1122206.SAMN02745753_02374"/>
<dbReference type="InterPro" id="IPR039420">
    <property type="entry name" value="WalR-like"/>
</dbReference>
<dbReference type="PROSITE" id="PS50110">
    <property type="entry name" value="RESPONSE_REGULATORY"/>
    <property type="match status" value="1"/>
</dbReference>
<accession>A0A1M5DFL4</accession>
<dbReference type="Gene3D" id="3.40.50.2300">
    <property type="match status" value="1"/>
</dbReference>
<dbReference type="GO" id="GO:0006355">
    <property type="term" value="P:regulation of DNA-templated transcription"/>
    <property type="evidence" value="ECO:0007669"/>
    <property type="project" value="InterPro"/>
</dbReference>
<keyword evidence="4 7" id="KW-0238">DNA-binding</keyword>
<evidence type="ECO:0000256" key="1">
    <source>
        <dbReference type="ARBA" id="ARBA00022553"/>
    </source>
</evidence>
<dbReference type="SUPFAM" id="SSF52172">
    <property type="entry name" value="CheY-like"/>
    <property type="match status" value="1"/>
</dbReference>
<dbReference type="CDD" id="cd00383">
    <property type="entry name" value="trans_reg_C"/>
    <property type="match status" value="1"/>
</dbReference>
<dbReference type="Pfam" id="PF00072">
    <property type="entry name" value="Response_reg"/>
    <property type="match status" value="1"/>
</dbReference>
<feature type="DNA-binding region" description="OmpR/PhoB-type" evidence="7">
    <location>
        <begin position="124"/>
        <end position="223"/>
    </location>
</feature>
<evidence type="ECO:0000256" key="2">
    <source>
        <dbReference type="ARBA" id="ARBA00023012"/>
    </source>
</evidence>
<evidence type="ECO:0000313" key="11">
    <source>
        <dbReference type="Proteomes" id="UP000184517"/>
    </source>
</evidence>
<evidence type="ECO:0000259" key="9">
    <source>
        <dbReference type="PROSITE" id="PS51755"/>
    </source>
</evidence>
<dbReference type="PANTHER" id="PTHR48111:SF4">
    <property type="entry name" value="DNA-BINDING DUAL TRANSCRIPTIONAL REGULATOR OMPR"/>
    <property type="match status" value="1"/>
</dbReference>
<dbReference type="EMBL" id="FQVF01000010">
    <property type="protein sequence ID" value="SHF65681.1"/>
    <property type="molecule type" value="Genomic_DNA"/>
</dbReference>
<feature type="modified residue" description="4-aspartylphosphate" evidence="6">
    <location>
        <position position="52"/>
    </location>
</feature>
<evidence type="ECO:0000256" key="6">
    <source>
        <dbReference type="PROSITE-ProRule" id="PRU00169"/>
    </source>
</evidence>
<dbReference type="Gene3D" id="1.10.10.10">
    <property type="entry name" value="Winged helix-like DNA-binding domain superfamily/Winged helix DNA-binding domain"/>
    <property type="match status" value="1"/>
</dbReference>
<gene>
    <name evidence="10" type="ORF">SAMN02745753_02374</name>
</gene>
<dbReference type="Proteomes" id="UP000184517">
    <property type="component" value="Unassembled WGS sequence"/>
</dbReference>
<dbReference type="GO" id="GO:0000976">
    <property type="term" value="F:transcription cis-regulatory region binding"/>
    <property type="evidence" value="ECO:0007669"/>
    <property type="project" value="TreeGrafter"/>
</dbReference>
<dbReference type="RefSeq" id="WP_012070560.1">
    <property type="nucleotide sequence ID" value="NZ_FQVF01000010.1"/>
</dbReference>
<evidence type="ECO:0000256" key="3">
    <source>
        <dbReference type="ARBA" id="ARBA00023015"/>
    </source>
</evidence>
<evidence type="ECO:0000256" key="5">
    <source>
        <dbReference type="ARBA" id="ARBA00023163"/>
    </source>
</evidence>
<proteinExistence type="predicted"/>
<dbReference type="GO" id="GO:0005829">
    <property type="term" value="C:cytosol"/>
    <property type="evidence" value="ECO:0007669"/>
    <property type="project" value="TreeGrafter"/>
</dbReference>
<keyword evidence="1 6" id="KW-0597">Phosphoprotein</keyword>
<dbReference type="PROSITE" id="PS51755">
    <property type="entry name" value="OMPR_PHOB"/>
    <property type="match status" value="1"/>
</dbReference>
<keyword evidence="2" id="KW-0902">Two-component regulatory system</keyword>
<keyword evidence="3" id="KW-0805">Transcription regulation</keyword>
<dbReference type="InterPro" id="IPR001867">
    <property type="entry name" value="OmpR/PhoB-type_DNA-bd"/>
</dbReference>
<protein>
    <submittedName>
        <fullName evidence="10">Two-component system, OmpR family, response regulator BaeR</fullName>
    </submittedName>
</protein>
<dbReference type="SMART" id="SM00448">
    <property type="entry name" value="REC"/>
    <property type="match status" value="1"/>
</dbReference>
<evidence type="ECO:0000256" key="7">
    <source>
        <dbReference type="PROSITE-ProRule" id="PRU01091"/>
    </source>
</evidence>
<sequence length="226" mass="25596">MSKVLIIEDEPKLAELMSAYLEQAGYEHHHLDRGDIAVNYIKNNQVDIVLLDLMLPGLDGVEICKQVRQFSGVPIIMVTAKAEEIDRLIGLEMGADDYVCKPFSPREIVARVKANLRRVELDQAESPRTDGFDLDVDRLRATYKGDLIDLTTVEFQLLQLLIKEPGRVFGRDLIMKSIYADSRVVSDRTIDSHIKKLRKKISAVAPELNVIHSVYGAGYRFENNDQ</sequence>
<dbReference type="InterPro" id="IPR036388">
    <property type="entry name" value="WH-like_DNA-bd_sf"/>
</dbReference>
<keyword evidence="5" id="KW-0804">Transcription</keyword>
<name>A0A1M5DFL4_9GAMM</name>
<dbReference type="InterPro" id="IPR001789">
    <property type="entry name" value="Sig_transdc_resp-reg_receiver"/>
</dbReference>
<dbReference type="FunFam" id="3.40.50.2300:FF:000001">
    <property type="entry name" value="DNA-binding response regulator PhoB"/>
    <property type="match status" value="1"/>
</dbReference>
<dbReference type="AlphaFoldDB" id="A0A1M5DFL4"/>
<evidence type="ECO:0000259" key="8">
    <source>
        <dbReference type="PROSITE" id="PS50110"/>
    </source>
</evidence>
<dbReference type="InterPro" id="IPR011006">
    <property type="entry name" value="CheY-like_superfamily"/>
</dbReference>
<organism evidence="10 11">
    <name type="scientific">Marinomonas polaris DSM 16579</name>
    <dbReference type="NCBI Taxonomy" id="1122206"/>
    <lineage>
        <taxon>Bacteria</taxon>
        <taxon>Pseudomonadati</taxon>
        <taxon>Pseudomonadota</taxon>
        <taxon>Gammaproteobacteria</taxon>
        <taxon>Oceanospirillales</taxon>
        <taxon>Oceanospirillaceae</taxon>
        <taxon>Marinomonas</taxon>
    </lineage>
</organism>
<dbReference type="PANTHER" id="PTHR48111">
    <property type="entry name" value="REGULATOR OF RPOS"/>
    <property type="match status" value="1"/>
</dbReference>
<feature type="domain" description="Response regulatory" evidence="8">
    <location>
        <begin position="3"/>
        <end position="116"/>
    </location>
</feature>
<evidence type="ECO:0000256" key="4">
    <source>
        <dbReference type="ARBA" id="ARBA00023125"/>
    </source>
</evidence>
<feature type="domain" description="OmpR/PhoB-type" evidence="9">
    <location>
        <begin position="124"/>
        <end position="223"/>
    </location>
</feature>
<dbReference type="GO" id="GO:0000156">
    <property type="term" value="F:phosphorelay response regulator activity"/>
    <property type="evidence" value="ECO:0007669"/>
    <property type="project" value="TreeGrafter"/>
</dbReference>
<dbReference type="SMART" id="SM00862">
    <property type="entry name" value="Trans_reg_C"/>
    <property type="match status" value="1"/>
</dbReference>
<dbReference type="GO" id="GO:0032993">
    <property type="term" value="C:protein-DNA complex"/>
    <property type="evidence" value="ECO:0007669"/>
    <property type="project" value="TreeGrafter"/>
</dbReference>
<dbReference type="Pfam" id="PF00486">
    <property type="entry name" value="Trans_reg_C"/>
    <property type="match status" value="1"/>
</dbReference>
<reference evidence="11" key="1">
    <citation type="submission" date="2016-11" db="EMBL/GenBank/DDBJ databases">
        <authorList>
            <person name="Varghese N."/>
            <person name="Submissions S."/>
        </authorList>
    </citation>
    <scope>NUCLEOTIDE SEQUENCE [LARGE SCALE GENOMIC DNA]</scope>
    <source>
        <strain evidence="11">DSM 16579</strain>
    </source>
</reference>